<evidence type="ECO:0000313" key="4">
    <source>
        <dbReference type="Proteomes" id="UP000799421"/>
    </source>
</evidence>
<accession>A0A6A7C204</accession>
<dbReference type="OrthoDB" id="5132737at2759"/>
<organism evidence="3 4">
    <name type="scientific">Piedraia hortae CBS 480.64</name>
    <dbReference type="NCBI Taxonomy" id="1314780"/>
    <lineage>
        <taxon>Eukaryota</taxon>
        <taxon>Fungi</taxon>
        <taxon>Dikarya</taxon>
        <taxon>Ascomycota</taxon>
        <taxon>Pezizomycotina</taxon>
        <taxon>Dothideomycetes</taxon>
        <taxon>Dothideomycetidae</taxon>
        <taxon>Capnodiales</taxon>
        <taxon>Piedraiaceae</taxon>
        <taxon>Piedraia</taxon>
    </lineage>
</organism>
<feature type="compositionally biased region" description="Basic and acidic residues" evidence="1">
    <location>
        <begin position="11"/>
        <end position="22"/>
    </location>
</feature>
<protein>
    <recommendedName>
        <fullName evidence="2">DUF7924 domain-containing protein</fullName>
    </recommendedName>
</protein>
<sequence length="450" mass="51024">MTEPTRSLRRGLPDEGMRQPKETMDFIPNGIIGQINKEDWPIFGGYKVCRDLDLVGESAQRPEEDGAIDGIRDRKDVDVFGSVGGIADLLCKCPAYALAAMLESNKVRAPFPTNDVKSKQQWNTRLNIVLVQNEDSVRNKISRMLLPEPVVVIPNYNETQGPISYVSSQGWVVKIRSLPKKPKHDVPYGMSWYAFNEAHRTRLKPYTRYRPADFTKSWHCFPLLVDKIKGASGKNTTCRNQANATASTAVEAIVHLCEYIRPDGLAALEGKLLCFGVQQNHQVVEIFRHLFFRKGDRSFYYMISLYKFLLSDDIIERADVDGRVQCCSRTLAITHASQEHHYPRHEKLILGLVNDLMSIPTERDKEDAPEAAPTARTQSKRPASASTIGTVFVESQKLTLQTIGWRFGIKEQIFSRMMLGPAIKSQVSSRSGSTSWKRKSRKWRKDMMLT</sequence>
<evidence type="ECO:0000259" key="2">
    <source>
        <dbReference type="Pfam" id="PF25545"/>
    </source>
</evidence>
<gene>
    <name evidence="3" type="ORF">K470DRAFT_285474</name>
</gene>
<feature type="domain" description="DUF7924" evidence="2">
    <location>
        <begin position="131"/>
        <end position="312"/>
    </location>
</feature>
<keyword evidence="4" id="KW-1185">Reference proteome</keyword>
<reference evidence="3" key="1">
    <citation type="journal article" date="2020" name="Stud. Mycol.">
        <title>101 Dothideomycetes genomes: a test case for predicting lifestyles and emergence of pathogens.</title>
        <authorList>
            <person name="Haridas S."/>
            <person name="Albert R."/>
            <person name="Binder M."/>
            <person name="Bloem J."/>
            <person name="Labutti K."/>
            <person name="Salamov A."/>
            <person name="Andreopoulos B."/>
            <person name="Baker S."/>
            <person name="Barry K."/>
            <person name="Bills G."/>
            <person name="Bluhm B."/>
            <person name="Cannon C."/>
            <person name="Castanera R."/>
            <person name="Culley D."/>
            <person name="Daum C."/>
            <person name="Ezra D."/>
            <person name="Gonzalez J."/>
            <person name="Henrissat B."/>
            <person name="Kuo A."/>
            <person name="Liang C."/>
            <person name="Lipzen A."/>
            <person name="Lutzoni F."/>
            <person name="Magnuson J."/>
            <person name="Mondo S."/>
            <person name="Nolan M."/>
            <person name="Ohm R."/>
            <person name="Pangilinan J."/>
            <person name="Park H.-J."/>
            <person name="Ramirez L."/>
            <person name="Alfaro M."/>
            <person name="Sun H."/>
            <person name="Tritt A."/>
            <person name="Yoshinaga Y."/>
            <person name="Zwiers L.-H."/>
            <person name="Turgeon B."/>
            <person name="Goodwin S."/>
            <person name="Spatafora J."/>
            <person name="Crous P."/>
            <person name="Grigoriev I."/>
        </authorList>
    </citation>
    <scope>NUCLEOTIDE SEQUENCE</scope>
    <source>
        <strain evidence="3">CBS 480.64</strain>
    </source>
</reference>
<dbReference type="InterPro" id="IPR057684">
    <property type="entry name" value="DUF7924"/>
</dbReference>
<dbReference type="Proteomes" id="UP000799421">
    <property type="component" value="Unassembled WGS sequence"/>
</dbReference>
<dbReference type="Pfam" id="PF25545">
    <property type="entry name" value="DUF7924"/>
    <property type="match status" value="1"/>
</dbReference>
<feature type="region of interest" description="Disordered" evidence="1">
    <location>
        <begin position="362"/>
        <end position="383"/>
    </location>
</feature>
<feature type="region of interest" description="Disordered" evidence="1">
    <location>
        <begin position="1"/>
        <end position="22"/>
    </location>
</feature>
<proteinExistence type="predicted"/>
<dbReference type="EMBL" id="MU005972">
    <property type="protein sequence ID" value="KAF2861540.1"/>
    <property type="molecule type" value="Genomic_DNA"/>
</dbReference>
<evidence type="ECO:0000313" key="3">
    <source>
        <dbReference type="EMBL" id="KAF2861540.1"/>
    </source>
</evidence>
<name>A0A6A7C204_9PEZI</name>
<dbReference type="AlphaFoldDB" id="A0A6A7C204"/>
<evidence type="ECO:0000256" key="1">
    <source>
        <dbReference type="SAM" id="MobiDB-lite"/>
    </source>
</evidence>
<feature type="region of interest" description="Disordered" evidence="1">
    <location>
        <begin position="424"/>
        <end position="450"/>
    </location>
</feature>